<dbReference type="Gene3D" id="3.30.70.60">
    <property type="match status" value="1"/>
</dbReference>
<dbReference type="AlphaFoldDB" id="A0A1F7J9F8"/>
<sequence>MEKIVLPKELLTKKARDYTVAVLFLLIFSGFIFFAIRPSLITAVSINKERVDLEKVDSLYENKIMDVAEVQSQVEISRDDLYLLDQAVSRAPEVNKMVEDVKITADNNNFFITKANIADVDLRKTSKKMNSIKLIVEGTTNFEDLKKMIDELLNQRRLKTLEKVVITRDLEATTSGTIRVIMTVDGFYL</sequence>
<proteinExistence type="predicted"/>
<evidence type="ECO:0000256" key="1">
    <source>
        <dbReference type="SAM" id="Phobius"/>
    </source>
</evidence>
<accession>A0A1F7J9F8</accession>
<dbReference type="Proteomes" id="UP000178857">
    <property type="component" value="Unassembled WGS sequence"/>
</dbReference>
<keyword evidence="1" id="KW-0472">Membrane</keyword>
<evidence type="ECO:0000313" key="2">
    <source>
        <dbReference type="EMBL" id="OGK52253.1"/>
    </source>
</evidence>
<evidence type="ECO:0000313" key="3">
    <source>
        <dbReference type="Proteomes" id="UP000178857"/>
    </source>
</evidence>
<organism evidence="2 3">
    <name type="scientific">Candidatus Roizmanbacteria bacterium RIFCSPLOWO2_01_FULL_44_13</name>
    <dbReference type="NCBI Taxonomy" id="1802069"/>
    <lineage>
        <taxon>Bacteria</taxon>
        <taxon>Candidatus Roizmaniibacteriota</taxon>
    </lineage>
</organism>
<gene>
    <name evidence="2" type="ORF">A2970_01815</name>
</gene>
<reference evidence="2 3" key="1">
    <citation type="journal article" date="2016" name="Nat. Commun.">
        <title>Thousands of microbial genomes shed light on interconnected biogeochemical processes in an aquifer system.</title>
        <authorList>
            <person name="Anantharaman K."/>
            <person name="Brown C.T."/>
            <person name="Hug L.A."/>
            <person name="Sharon I."/>
            <person name="Castelle C.J."/>
            <person name="Probst A.J."/>
            <person name="Thomas B.C."/>
            <person name="Singh A."/>
            <person name="Wilkins M.J."/>
            <person name="Karaoz U."/>
            <person name="Brodie E.L."/>
            <person name="Williams K.H."/>
            <person name="Hubbard S.S."/>
            <person name="Banfield J.F."/>
        </authorList>
    </citation>
    <scope>NUCLEOTIDE SEQUENCE [LARGE SCALE GENOMIC DNA]</scope>
</reference>
<keyword evidence="1" id="KW-0812">Transmembrane</keyword>
<name>A0A1F7J9F8_9BACT</name>
<dbReference type="EMBL" id="MGAT01000026">
    <property type="protein sequence ID" value="OGK52253.1"/>
    <property type="molecule type" value="Genomic_DNA"/>
</dbReference>
<protein>
    <submittedName>
        <fullName evidence="2">Uncharacterized protein</fullName>
    </submittedName>
</protein>
<comment type="caution">
    <text evidence="2">The sequence shown here is derived from an EMBL/GenBank/DDBJ whole genome shotgun (WGS) entry which is preliminary data.</text>
</comment>
<keyword evidence="1" id="KW-1133">Transmembrane helix</keyword>
<dbReference type="InterPro" id="IPR014717">
    <property type="entry name" value="Transl_elong_EF1B/ribsomal_bS6"/>
</dbReference>
<feature type="transmembrane region" description="Helical" evidence="1">
    <location>
        <begin position="20"/>
        <end position="40"/>
    </location>
</feature>